<organism evidence="2 3">
    <name type="scientific">Agrocybe pediades</name>
    <dbReference type="NCBI Taxonomy" id="84607"/>
    <lineage>
        <taxon>Eukaryota</taxon>
        <taxon>Fungi</taxon>
        <taxon>Dikarya</taxon>
        <taxon>Basidiomycota</taxon>
        <taxon>Agaricomycotina</taxon>
        <taxon>Agaricomycetes</taxon>
        <taxon>Agaricomycetidae</taxon>
        <taxon>Agaricales</taxon>
        <taxon>Agaricineae</taxon>
        <taxon>Strophariaceae</taxon>
        <taxon>Agrocybe</taxon>
    </lineage>
</organism>
<comment type="caution">
    <text evidence="2">The sequence shown here is derived from an EMBL/GenBank/DDBJ whole genome shotgun (WGS) entry which is preliminary data.</text>
</comment>
<gene>
    <name evidence="2" type="ORF">D9613_004884</name>
</gene>
<sequence length="425" mass="46374">MIIDKQPLPEDPTPVDPPPSYDSYDRHSIPTVQDSKHVLGNQPIASGSTSPLQSPTSLSPRLPKTPISAGGTNKGKGRAGVNWFRFNSAETRTAREVRNTVLGLMKDLIQEHNTPAAAGILQSCADACASRDISLSSILQEKAIENHTPLYWAIVKRPPDERQDGVDGVDLLTALISYATPLTQQTIAEVRLACLVTSDQALFQRLRLSPEFAPVSKVDQMLLGATIPPEEIELEELLGDDGGAFAVNFVIPQFHKRMLVSKEIGLEFIARSRLWKLLFFVTTEPRTIGSKEVNAGSWCISLSLLEISPPTYLQARLLVLEADEPTTTAPSNPTTPTSSPFWSVAGRTAPTSTTKFIDLSSNQEQLEPGTGRRNPGRSVMVCLDDSVIGPNFQYGNNSYIGADEKLRVRLEARLGRKATTDCIIC</sequence>
<proteinExistence type="predicted"/>
<dbReference type="AlphaFoldDB" id="A0A8H4QZW9"/>
<feature type="compositionally biased region" description="Pro residues" evidence="1">
    <location>
        <begin position="9"/>
        <end position="20"/>
    </location>
</feature>
<accession>A0A8H4QZW9</accession>
<name>A0A8H4QZW9_9AGAR</name>
<evidence type="ECO:0000256" key="1">
    <source>
        <dbReference type="SAM" id="MobiDB-lite"/>
    </source>
</evidence>
<reference evidence="2 3" key="1">
    <citation type="submission" date="2019-12" db="EMBL/GenBank/DDBJ databases">
        <authorList>
            <person name="Floudas D."/>
            <person name="Bentzer J."/>
            <person name="Ahren D."/>
            <person name="Johansson T."/>
            <person name="Persson P."/>
            <person name="Tunlid A."/>
        </authorList>
    </citation>
    <scope>NUCLEOTIDE SEQUENCE [LARGE SCALE GENOMIC DNA]</scope>
    <source>
        <strain evidence="2 3">CBS 102.39</strain>
    </source>
</reference>
<dbReference type="Proteomes" id="UP000521872">
    <property type="component" value="Unassembled WGS sequence"/>
</dbReference>
<dbReference type="EMBL" id="JAACJL010000016">
    <property type="protein sequence ID" value="KAF4619327.1"/>
    <property type="molecule type" value="Genomic_DNA"/>
</dbReference>
<feature type="compositionally biased region" description="Low complexity" evidence="1">
    <location>
        <begin position="46"/>
        <end position="62"/>
    </location>
</feature>
<keyword evidence="3" id="KW-1185">Reference proteome</keyword>
<protein>
    <submittedName>
        <fullName evidence="2">Uncharacterized protein</fullName>
    </submittedName>
</protein>
<evidence type="ECO:0000313" key="2">
    <source>
        <dbReference type="EMBL" id="KAF4619327.1"/>
    </source>
</evidence>
<feature type="region of interest" description="Disordered" evidence="1">
    <location>
        <begin position="1"/>
        <end position="76"/>
    </location>
</feature>
<evidence type="ECO:0000313" key="3">
    <source>
        <dbReference type="Proteomes" id="UP000521872"/>
    </source>
</evidence>